<dbReference type="InterPro" id="IPR055378">
    <property type="entry name" value="GH3_C"/>
</dbReference>
<dbReference type="GO" id="GO:0005737">
    <property type="term" value="C:cytoplasm"/>
    <property type="evidence" value="ECO:0007669"/>
    <property type="project" value="TreeGrafter"/>
</dbReference>
<evidence type="ECO:0000259" key="1">
    <source>
        <dbReference type="Pfam" id="PF23571"/>
    </source>
</evidence>
<dbReference type="eggNOG" id="COG3568">
    <property type="taxonomic scope" value="Bacteria"/>
</dbReference>
<accession>H7ENN7</accession>
<dbReference type="Pfam" id="PF03321">
    <property type="entry name" value="GH3"/>
    <property type="match status" value="1"/>
</dbReference>
<dbReference type="EMBL" id="AGRW01000053">
    <property type="protein sequence ID" value="EIC00965.1"/>
    <property type="molecule type" value="Genomic_DNA"/>
</dbReference>
<feature type="domain" description="GH3 middle" evidence="1">
    <location>
        <begin position="354"/>
        <end position="425"/>
    </location>
</feature>
<sequence>MTRKFRESGFGKLALRLYGGILYKRFVESSRDCRASSASALRRILEYAKDSEWGRAHGFPLILLAEDDDELFRLFRANVPVSDYDELRPFIERCKNGEPNVLFPGHPKMYSVTSGTSGEPKWIPVSEAYHDVVYKKMTVLWLYSLLKLCPAAFDGKAVSVVGSVVDGEVPDGTVFGSVSGLTSRDIPWFLSGIHSVCEDVFKIDDFNARYYAIMRIGIEQDVTALITANPSTIMEMQNVVDSHLDDFIRDIENGTLCDMAEIPGDIRARLSCALSPNVRRANELRELRKKYGRLFPKDFWPNLAVVSTWKTGNSGMYAEKIKDYFPEKAIHIDLSYFATECRAGITLDGSDTTVLFPGVHFFEFVPEKDIGKKEPQILGIDEIEDGKQYSVYVTTLGGLYRYPMNDLVVVDGFFGTIPRIRFVQKINGIVSITGEKLHERQFVEAVRFAEDETGFSVRFFVGFADIAFATYRFYYEFEYLEIPGEDIEFFNSVVDEKLKSLNIDYESKRNSFRLKCPVPYPLERNSFLSFRKSCFGNGNHDGQFKMTLLMQDEEKHRIFRGLVRK</sequence>
<evidence type="ECO:0000313" key="4">
    <source>
        <dbReference type="Proteomes" id="UP000003571"/>
    </source>
</evidence>
<evidence type="ECO:0000313" key="3">
    <source>
        <dbReference type="EMBL" id="EIC00965.1"/>
    </source>
</evidence>
<dbReference type="Pfam" id="PF23571">
    <property type="entry name" value="GH3_M"/>
    <property type="match status" value="1"/>
</dbReference>
<feature type="domain" description="GH3 C-terminal" evidence="2">
    <location>
        <begin position="441"/>
        <end position="554"/>
    </location>
</feature>
<dbReference type="RefSeq" id="WP_002706158.1">
    <property type="nucleotide sequence ID" value="NZ_AGRW01000053.1"/>
</dbReference>
<protein>
    <submittedName>
        <fullName evidence="3">GH3 auxin-responsive promoter</fullName>
    </submittedName>
</protein>
<dbReference type="STRING" id="907348.TresaDRAFT_0790"/>
<keyword evidence="4" id="KW-1185">Reference proteome</keyword>
<dbReference type="Pfam" id="PF23572">
    <property type="entry name" value="GH3_C"/>
    <property type="match status" value="1"/>
</dbReference>
<reference evidence="3 4" key="1">
    <citation type="submission" date="2011-09" db="EMBL/GenBank/DDBJ databases">
        <title>The draft genome of Treponema saccharophilum DSM 2985.</title>
        <authorList>
            <consortium name="US DOE Joint Genome Institute (JGI-PGF)"/>
            <person name="Lucas S."/>
            <person name="Copeland A."/>
            <person name="Lapidus A."/>
            <person name="Glavina del Rio T."/>
            <person name="Dalin E."/>
            <person name="Tice H."/>
            <person name="Bruce D."/>
            <person name="Goodwin L."/>
            <person name="Pitluck S."/>
            <person name="Peters L."/>
            <person name="Kyrpides N."/>
            <person name="Mavromatis K."/>
            <person name="Ivanova N."/>
            <person name="Markowitz V."/>
            <person name="Cheng J.-F."/>
            <person name="Hugenholtz P."/>
            <person name="Woyke T."/>
            <person name="Wu D."/>
            <person name="Gronow S."/>
            <person name="Wellnitz S."/>
            <person name="Brambilla E."/>
            <person name="Klenk H.-P."/>
            <person name="Eisen J.A."/>
        </authorList>
    </citation>
    <scope>NUCLEOTIDE SEQUENCE [LARGE SCALE GENOMIC DNA]</scope>
    <source>
        <strain evidence="3 4">DSM 2985</strain>
    </source>
</reference>
<gene>
    <name evidence="3" type="ORF">TresaDRAFT_0790</name>
</gene>
<dbReference type="PANTHER" id="PTHR31901:SF9">
    <property type="entry name" value="GH3 DOMAIN-CONTAINING PROTEIN"/>
    <property type="match status" value="1"/>
</dbReference>
<dbReference type="OrthoDB" id="614636at2"/>
<comment type="caution">
    <text evidence="3">The sequence shown here is derived from an EMBL/GenBank/DDBJ whole genome shotgun (WGS) entry which is preliminary data.</text>
</comment>
<evidence type="ECO:0000259" key="2">
    <source>
        <dbReference type="Pfam" id="PF23572"/>
    </source>
</evidence>
<dbReference type="GO" id="GO:0016881">
    <property type="term" value="F:acid-amino acid ligase activity"/>
    <property type="evidence" value="ECO:0007669"/>
    <property type="project" value="TreeGrafter"/>
</dbReference>
<dbReference type="Proteomes" id="UP000003571">
    <property type="component" value="Unassembled WGS sequence"/>
</dbReference>
<proteinExistence type="predicted"/>
<dbReference type="InterPro" id="IPR004993">
    <property type="entry name" value="GH3"/>
</dbReference>
<dbReference type="AlphaFoldDB" id="H7ENN7"/>
<dbReference type="PATRIC" id="fig|907348.3.peg.2566"/>
<organism evidence="3 4">
    <name type="scientific">Treponema saccharophilum DSM 2985</name>
    <dbReference type="NCBI Taxonomy" id="907348"/>
    <lineage>
        <taxon>Bacteria</taxon>
        <taxon>Pseudomonadati</taxon>
        <taxon>Spirochaetota</taxon>
        <taxon>Spirochaetia</taxon>
        <taxon>Spirochaetales</taxon>
        <taxon>Treponemataceae</taxon>
        <taxon>Treponema</taxon>
    </lineage>
</organism>
<dbReference type="PANTHER" id="PTHR31901">
    <property type="entry name" value="GH3 DOMAIN-CONTAINING PROTEIN"/>
    <property type="match status" value="1"/>
</dbReference>
<dbReference type="InterPro" id="IPR055377">
    <property type="entry name" value="GH3_M"/>
</dbReference>
<name>H7ENN7_9SPIR</name>